<feature type="domain" description="Pyridoxamine 5'-phosphate oxidase N-terminal" evidence="3">
    <location>
        <begin position="36"/>
        <end position="134"/>
    </location>
</feature>
<reference evidence="5" key="1">
    <citation type="submission" date="2018-07" db="EMBL/GenBank/DDBJ databases">
        <authorList>
            <person name="Zhao J."/>
        </authorList>
    </citation>
    <scope>NUCLEOTIDE SEQUENCE [LARGE SCALE GENOMIC DNA]</scope>
    <source>
        <strain evidence="5">GSSD-12</strain>
    </source>
</reference>
<dbReference type="Pfam" id="PF01243">
    <property type="entry name" value="PNPOx_N"/>
    <property type="match status" value="1"/>
</dbReference>
<dbReference type="PANTHER" id="PTHR35176">
    <property type="entry name" value="HEME OXYGENASE HI_0854-RELATED"/>
    <property type="match status" value="1"/>
</dbReference>
<dbReference type="GO" id="GO:0005829">
    <property type="term" value="C:cytosol"/>
    <property type="evidence" value="ECO:0007669"/>
    <property type="project" value="TreeGrafter"/>
</dbReference>
<evidence type="ECO:0000256" key="1">
    <source>
        <dbReference type="ARBA" id="ARBA00023002"/>
    </source>
</evidence>
<dbReference type="GO" id="GO:0016627">
    <property type="term" value="F:oxidoreductase activity, acting on the CH-CH group of donors"/>
    <property type="evidence" value="ECO:0007669"/>
    <property type="project" value="TreeGrafter"/>
</dbReference>
<proteinExistence type="predicted"/>
<keyword evidence="5" id="KW-1185">Reference proteome</keyword>
<accession>A0A345HLC4</accession>
<protein>
    <submittedName>
        <fullName evidence="4">Pyridoxamine 5'-phosphate oxidase family protein</fullName>
    </submittedName>
</protein>
<sequence length="180" mass="19827">MSKDSSHPPEHPPKVPRTELDPRYGDPAAEPLPWPRAVELLAGAEVFWLTTVRPEGRPHVTPLLAVWWDGALYFCTGADERKARNLAHCPEVVLTTGTNTLRAGCDLVVEGTAVRVADEGRLTALAEAWEAKYGPDWHVDVREGAFVVGGSHPALVFAVFPRTAFGFAKDPYGQTRWRFS</sequence>
<evidence type="ECO:0000313" key="4">
    <source>
        <dbReference type="EMBL" id="AXG77498.1"/>
    </source>
</evidence>
<dbReference type="RefSeq" id="WP_114658865.1">
    <property type="nucleotide sequence ID" value="NZ_CP031194.1"/>
</dbReference>
<dbReference type="InterPro" id="IPR012349">
    <property type="entry name" value="Split_barrel_FMN-bd"/>
</dbReference>
<dbReference type="GO" id="GO:0070967">
    <property type="term" value="F:coenzyme F420 binding"/>
    <property type="evidence" value="ECO:0007669"/>
    <property type="project" value="TreeGrafter"/>
</dbReference>
<gene>
    <name evidence="4" type="ORF">DVK44_07085</name>
</gene>
<evidence type="ECO:0000313" key="5">
    <source>
        <dbReference type="Proteomes" id="UP000253868"/>
    </source>
</evidence>
<feature type="region of interest" description="Disordered" evidence="2">
    <location>
        <begin position="1"/>
        <end position="28"/>
    </location>
</feature>
<evidence type="ECO:0000256" key="2">
    <source>
        <dbReference type="SAM" id="MobiDB-lite"/>
    </source>
</evidence>
<organism evidence="4 5">
    <name type="scientific">Streptomyces paludis</name>
    <dbReference type="NCBI Taxonomy" id="2282738"/>
    <lineage>
        <taxon>Bacteria</taxon>
        <taxon>Bacillati</taxon>
        <taxon>Actinomycetota</taxon>
        <taxon>Actinomycetes</taxon>
        <taxon>Kitasatosporales</taxon>
        <taxon>Streptomycetaceae</taxon>
        <taxon>Streptomyces</taxon>
    </lineage>
</organism>
<dbReference type="Proteomes" id="UP000253868">
    <property type="component" value="Chromosome"/>
</dbReference>
<keyword evidence="1" id="KW-0560">Oxidoreductase</keyword>
<dbReference type="SUPFAM" id="SSF50475">
    <property type="entry name" value="FMN-binding split barrel"/>
    <property type="match status" value="1"/>
</dbReference>
<dbReference type="Gene3D" id="2.30.110.10">
    <property type="entry name" value="Electron Transport, Fmn-binding Protein, Chain A"/>
    <property type="match status" value="1"/>
</dbReference>
<dbReference type="InterPro" id="IPR052019">
    <property type="entry name" value="F420H2_bilvrd_red/Heme_oxyg"/>
</dbReference>
<dbReference type="KEGG" id="spad:DVK44_07085"/>
<dbReference type="PANTHER" id="PTHR35176:SF4">
    <property type="entry name" value="PYRIDOXAMINE 5'-PHOSPHATE OXIDASE-RELATED FMN-BINDING"/>
    <property type="match status" value="1"/>
</dbReference>
<evidence type="ECO:0000259" key="3">
    <source>
        <dbReference type="Pfam" id="PF01243"/>
    </source>
</evidence>
<dbReference type="OrthoDB" id="157302at2"/>
<dbReference type="AlphaFoldDB" id="A0A345HLC4"/>
<dbReference type="InterPro" id="IPR011576">
    <property type="entry name" value="Pyridox_Oxase_N"/>
</dbReference>
<name>A0A345HLC4_9ACTN</name>
<feature type="compositionally biased region" description="Basic and acidic residues" evidence="2">
    <location>
        <begin position="1"/>
        <end position="24"/>
    </location>
</feature>
<dbReference type="EMBL" id="CP031194">
    <property type="protein sequence ID" value="AXG77498.1"/>
    <property type="molecule type" value="Genomic_DNA"/>
</dbReference>